<reference evidence="1" key="1">
    <citation type="submission" date="2020-08" db="EMBL/GenBank/DDBJ databases">
        <title>Multicomponent nature underlies the extraordinary mechanical properties of spider dragline silk.</title>
        <authorList>
            <person name="Kono N."/>
            <person name="Nakamura H."/>
            <person name="Mori M."/>
            <person name="Yoshida Y."/>
            <person name="Ohtoshi R."/>
            <person name="Malay A.D."/>
            <person name="Moran D.A.P."/>
            <person name="Tomita M."/>
            <person name="Numata K."/>
            <person name="Arakawa K."/>
        </authorList>
    </citation>
    <scope>NUCLEOTIDE SEQUENCE</scope>
</reference>
<dbReference type="EMBL" id="BMAU01021189">
    <property type="protein sequence ID" value="GFX95826.1"/>
    <property type="molecule type" value="Genomic_DNA"/>
</dbReference>
<comment type="caution">
    <text evidence="1">The sequence shown here is derived from an EMBL/GenBank/DDBJ whole genome shotgun (WGS) entry which is preliminary data.</text>
</comment>
<accession>A0A8X6RQQ3</accession>
<proteinExistence type="predicted"/>
<evidence type="ECO:0000313" key="2">
    <source>
        <dbReference type="Proteomes" id="UP000887159"/>
    </source>
</evidence>
<sequence>MLIKAWLDYFNNACKLGNRDDSWKIVNISRYLKGSALTQYINSCLNISNFGELCSILIEFFLKPNVITLSDFSQLQLKDNIEQYFHQKLNYGRQLVLPPQLILEGLTDGMPTSIKHLMTVNPPTSPTEWLMVATRLMKTQPQNLNKILSDKMCPFDQDKILLYLKTTTLFDPTSKILIECVPNISQISMLITLTIKVLGPTTTHFQHGLPPYPCKICTQQGIPSAYHWKLQCPFNQHQLRQTPFNCDPPLAANAVSQSSENSVDSQQFPN</sequence>
<organism evidence="1 2">
    <name type="scientific">Trichonephila clavipes</name>
    <name type="common">Golden silk orbweaver</name>
    <name type="synonym">Nephila clavipes</name>
    <dbReference type="NCBI Taxonomy" id="2585209"/>
    <lineage>
        <taxon>Eukaryota</taxon>
        <taxon>Metazoa</taxon>
        <taxon>Ecdysozoa</taxon>
        <taxon>Arthropoda</taxon>
        <taxon>Chelicerata</taxon>
        <taxon>Arachnida</taxon>
        <taxon>Araneae</taxon>
        <taxon>Araneomorphae</taxon>
        <taxon>Entelegynae</taxon>
        <taxon>Araneoidea</taxon>
        <taxon>Nephilidae</taxon>
        <taxon>Trichonephila</taxon>
    </lineage>
</organism>
<name>A0A8X6RQQ3_TRICX</name>
<gene>
    <name evidence="1" type="primary">AVEN_209207_1</name>
    <name evidence="1" type="ORF">TNCV_2084061</name>
</gene>
<evidence type="ECO:0000313" key="1">
    <source>
        <dbReference type="EMBL" id="GFX95826.1"/>
    </source>
</evidence>
<dbReference type="Proteomes" id="UP000887159">
    <property type="component" value="Unassembled WGS sequence"/>
</dbReference>
<dbReference type="AlphaFoldDB" id="A0A8X6RQQ3"/>
<keyword evidence="2" id="KW-1185">Reference proteome</keyword>
<protein>
    <submittedName>
        <fullName evidence="1">Uncharacterized protein</fullName>
    </submittedName>
</protein>